<dbReference type="PROSITE" id="PS00107">
    <property type="entry name" value="PROTEIN_KINASE_ATP"/>
    <property type="match status" value="1"/>
</dbReference>
<dbReference type="Proteomes" id="UP000092462">
    <property type="component" value="Unassembled WGS sequence"/>
</dbReference>
<organism evidence="11 12">
    <name type="scientific">Phlebotomus papatasi</name>
    <name type="common">Sandfly</name>
    <dbReference type="NCBI Taxonomy" id="29031"/>
    <lineage>
        <taxon>Eukaryota</taxon>
        <taxon>Metazoa</taxon>
        <taxon>Ecdysozoa</taxon>
        <taxon>Arthropoda</taxon>
        <taxon>Hexapoda</taxon>
        <taxon>Insecta</taxon>
        <taxon>Pterygota</taxon>
        <taxon>Neoptera</taxon>
        <taxon>Endopterygota</taxon>
        <taxon>Diptera</taxon>
        <taxon>Nematocera</taxon>
        <taxon>Psychodoidea</taxon>
        <taxon>Psychodidae</taxon>
        <taxon>Phlebotomus</taxon>
        <taxon>Phlebotomus</taxon>
    </lineage>
</organism>
<feature type="binding site" evidence="9">
    <location>
        <begin position="29"/>
        <end position="31"/>
    </location>
    <ligand>
        <name>ATP</name>
        <dbReference type="ChEBI" id="CHEBI:30616"/>
    </ligand>
</feature>
<dbReference type="InterPro" id="IPR017441">
    <property type="entry name" value="Protein_kinase_ATP_BS"/>
</dbReference>
<reference evidence="11" key="1">
    <citation type="submission" date="2022-08" db="UniProtKB">
        <authorList>
            <consortium name="EnsemblMetazoa"/>
        </authorList>
    </citation>
    <scope>IDENTIFICATION</scope>
    <source>
        <strain evidence="11">Israel</strain>
    </source>
</reference>
<evidence type="ECO:0000256" key="4">
    <source>
        <dbReference type="ARBA" id="ARBA00022777"/>
    </source>
</evidence>
<evidence type="ECO:0000259" key="10">
    <source>
        <dbReference type="PROSITE" id="PS50011"/>
    </source>
</evidence>
<dbReference type="InterPro" id="IPR008266">
    <property type="entry name" value="Tyr_kinase_AS"/>
</dbReference>
<keyword evidence="12" id="KW-1185">Reference proteome</keyword>
<dbReference type="AlphaFoldDB" id="A0A1B0D9N0"/>
<dbReference type="PROSITE" id="PS00109">
    <property type="entry name" value="PROTEIN_KINASE_TYR"/>
    <property type="match status" value="1"/>
</dbReference>
<sequence length="163" mass="18511">MVVAGLKHPSILELYAFFEDENCVYLVLELARHGELQRFLRNLGRTMSETEAAGVMKQVVAGLLYLHSHRIIHRDLSLSNLLLMDDRHVKIADFGLAIQLVAPDERHTNRMSINGKMSLGERIEDYRILEPLGKGGFAQVYKALCLTTGIFVAIKMVRLFEEE</sequence>
<evidence type="ECO:0000313" key="12">
    <source>
        <dbReference type="Proteomes" id="UP000092462"/>
    </source>
</evidence>
<proteinExistence type="predicted"/>
<dbReference type="EMBL" id="AJVK01013001">
    <property type="status" value="NOT_ANNOTATED_CDS"/>
    <property type="molecule type" value="Genomic_DNA"/>
</dbReference>
<evidence type="ECO:0000256" key="3">
    <source>
        <dbReference type="ARBA" id="ARBA00022741"/>
    </source>
</evidence>
<feature type="active site" description="Proton acceptor" evidence="8">
    <location>
        <position position="75"/>
    </location>
</feature>
<dbReference type="SUPFAM" id="SSF56112">
    <property type="entry name" value="Protein kinase-like (PK-like)"/>
    <property type="match status" value="2"/>
</dbReference>
<comment type="catalytic activity">
    <reaction evidence="6">
        <text>L-threonyl-[protein] + ATP = O-phospho-L-threonyl-[protein] + ADP + H(+)</text>
        <dbReference type="Rhea" id="RHEA:46608"/>
        <dbReference type="Rhea" id="RHEA-COMP:11060"/>
        <dbReference type="Rhea" id="RHEA-COMP:11605"/>
        <dbReference type="ChEBI" id="CHEBI:15378"/>
        <dbReference type="ChEBI" id="CHEBI:30013"/>
        <dbReference type="ChEBI" id="CHEBI:30616"/>
        <dbReference type="ChEBI" id="CHEBI:61977"/>
        <dbReference type="ChEBI" id="CHEBI:456216"/>
        <dbReference type="EC" id="2.7.11.1"/>
    </reaction>
</comment>
<dbReference type="Gene3D" id="1.10.510.10">
    <property type="entry name" value="Transferase(Phosphotransferase) domain 1"/>
    <property type="match status" value="1"/>
</dbReference>
<evidence type="ECO:0000256" key="8">
    <source>
        <dbReference type="PIRSR" id="PIRSR630616-1"/>
    </source>
</evidence>
<dbReference type="PROSITE" id="PS50011">
    <property type="entry name" value="PROTEIN_KINASE_DOM"/>
    <property type="match status" value="1"/>
</dbReference>
<accession>A0A1B0D9N0</accession>
<feature type="domain" description="Protein kinase" evidence="10">
    <location>
        <begin position="1"/>
        <end position="163"/>
    </location>
</feature>
<name>A0A1B0D9N0_PHLPP</name>
<dbReference type="GO" id="GO:0005524">
    <property type="term" value="F:ATP binding"/>
    <property type="evidence" value="ECO:0007669"/>
    <property type="project" value="UniProtKB-UniRule"/>
</dbReference>
<keyword evidence="4" id="KW-0418">Kinase</keyword>
<evidence type="ECO:0000256" key="2">
    <source>
        <dbReference type="ARBA" id="ARBA00022679"/>
    </source>
</evidence>
<dbReference type="PANTHER" id="PTHR24350">
    <property type="entry name" value="SERINE/THREONINE-PROTEIN KINASE IAL-RELATED"/>
    <property type="match status" value="1"/>
</dbReference>
<dbReference type="Pfam" id="PF00069">
    <property type="entry name" value="Pkinase"/>
    <property type="match status" value="1"/>
</dbReference>
<comment type="catalytic activity">
    <reaction evidence="7">
        <text>L-seryl-[protein] + ATP = O-phospho-L-seryl-[protein] + ADP + H(+)</text>
        <dbReference type="Rhea" id="RHEA:17989"/>
        <dbReference type="Rhea" id="RHEA-COMP:9863"/>
        <dbReference type="Rhea" id="RHEA-COMP:11604"/>
        <dbReference type="ChEBI" id="CHEBI:15378"/>
        <dbReference type="ChEBI" id="CHEBI:29999"/>
        <dbReference type="ChEBI" id="CHEBI:30616"/>
        <dbReference type="ChEBI" id="CHEBI:83421"/>
        <dbReference type="ChEBI" id="CHEBI:456216"/>
        <dbReference type="EC" id="2.7.11.1"/>
    </reaction>
</comment>
<evidence type="ECO:0000256" key="6">
    <source>
        <dbReference type="ARBA" id="ARBA00047899"/>
    </source>
</evidence>
<evidence type="ECO:0000256" key="9">
    <source>
        <dbReference type="PIRSR" id="PIRSR630616-2"/>
    </source>
</evidence>
<evidence type="ECO:0000256" key="1">
    <source>
        <dbReference type="ARBA" id="ARBA00022527"/>
    </source>
</evidence>
<feature type="binding site" evidence="9">
    <location>
        <position position="93"/>
    </location>
    <ligand>
        <name>ATP</name>
        <dbReference type="ChEBI" id="CHEBI:30616"/>
    </ligand>
</feature>
<evidence type="ECO:0000313" key="11">
    <source>
        <dbReference type="EnsemblMetazoa" id="PPAI004342-PA"/>
    </source>
</evidence>
<dbReference type="VEuPathDB" id="VectorBase:PPAI004342"/>
<keyword evidence="3 9" id="KW-0547">Nucleotide-binding</keyword>
<dbReference type="InterPro" id="IPR011009">
    <property type="entry name" value="Kinase-like_dom_sf"/>
</dbReference>
<evidence type="ECO:0000256" key="7">
    <source>
        <dbReference type="ARBA" id="ARBA00048679"/>
    </source>
</evidence>
<keyword evidence="5 9" id="KW-0067">ATP-binding</keyword>
<dbReference type="GO" id="GO:0004674">
    <property type="term" value="F:protein serine/threonine kinase activity"/>
    <property type="evidence" value="ECO:0007669"/>
    <property type="project" value="UniProtKB-KW"/>
</dbReference>
<dbReference type="InterPro" id="IPR030616">
    <property type="entry name" value="Aur-like"/>
</dbReference>
<dbReference type="VEuPathDB" id="VectorBase:PPAPM1_003032"/>
<protein>
    <recommendedName>
        <fullName evidence="10">Protein kinase domain-containing protein</fullName>
    </recommendedName>
</protein>
<evidence type="ECO:0000256" key="5">
    <source>
        <dbReference type="ARBA" id="ARBA00022840"/>
    </source>
</evidence>
<dbReference type="InterPro" id="IPR000719">
    <property type="entry name" value="Prot_kinase_dom"/>
</dbReference>
<dbReference type="EnsemblMetazoa" id="PPAI004342-RA">
    <property type="protein sequence ID" value="PPAI004342-PA"/>
    <property type="gene ID" value="PPAI004342"/>
</dbReference>
<dbReference type="Gene3D" id="3.30.200.20">
    <property type="entry name" value="Phosphorylase Kinase, domain 1"/>
    <property type="match status" value="1"/>
</dbReference>
<keyword evidence="2" id="KW-0808">Transferase</keyword>
<keyword evidence="1" id="KW-0723">Serine/threonine-protein kinase</keyword>